<reference evidence="1 2" key="1">
    <citation type="submission" date="2020-12" db="EMBL/GenBank/DDBJ databases">
        <title>Geomonas sp. Red421, isolated from paddy soil.</title>
        <authorList>
            <person name="Xu Z."/>
            <person name="Zhang Z."/>
            <person name="Masuda Y."/>
            <person name="Itoh H."/>
            <person name="Senoo K."/>
        </authorList>
    </citation>
    <scope>NUCLEOTIDE SEQUENCE [LARGE SCALE GENOMIC DNA]</scope>
    <source>
        <strain evidence="1 2">Red421</strain>
    </source>
</reference>
<keyword evidence="2" id="KW-1185">Reference proteome</keyword>
<gene>
    <name evidence="1" type="ORF">JFN91_06515</name>
</gene>
<proteinExistence type="predicted"/>
<organism evidence="1 2">
    <name type="scientific">Geomonas anaerohicana</name>
    <dbReference type="NCBI Taxonomy" id="2798583"/>
    <lineage>
        <taxon>Bacteria</taxon>
        <taxon>Pseudomonadati</taxon>
        <taxon>Thermodesulfobacteriota</taxon>
        <taxon>Desulfuromonadia</taxon>
        <taxon>Geobacterales</taxon>
        <taxon>Geobacteraceae</taxon>
        <taxon>Geomonas</taxon>
    </lineage>
</organism>
<evidence type="ECO:0000313" key="1">
    <source>
        <dbReference type="EMBL" id="MBJ6749861.1"/>
    </source>
</evidence>
<dbReference type="EMBL" id="JAEMHL010000003">
    <property type="protein sequence ID" value="MBJ6749861.1"/>
    <property type="molecule type" value="Genomic_DNA"/>
</dbReference>
<comment type="caution">
    <text evidence="1">The sequence shown here is derived from an EMBL/GenBank/DDBJ whole genome shotgun (WGS) entry which is preliminary data.</text>
</comment>
<dbReference type="RefSeq" id="WP_199388406.1">
    <property type="nucleotide sequence ID" value="NZ_JAEMHL010000003.1"/>
</dbReference>
<evidence type="ECO:0000313" key="2">
    <source>
        <dbReference type="Proteomes" id="UP000614714"/>
    </source>
</evidence>
<accession>A0ABS0YC37</accession>
<dbReference type="Proteomes" id="UP000614714">
    <property type="component" value="Unassembled WGS sequence"/>
</dbReference>
<sequence>MKDNDFLPTRFTSMLMSHKVKGSEICVEYSPKTGFCTYVPGEAPQRPAKDDIWEVYLEVPLRHQQFEVFQSRLAHFTSQGRETSEICDFLHKELLEFLGHNLAVGDDQSHLKDWSDWEIHLCNCCNDLDAWLRDRDFELVWDDWEDCLYTVGLEWWVGSMQFADIGSSMPSDGHDGHCGITACRTWRSLVPFKEPLQRTASKRPC</sequence>
<name>A0ABS0YC37_9BACT</name>
<protein>
    <submittedName>
        <fullName evidence="1">Uncharacterized protein</fullName>
    </submittedName>
</protein>